<feature type="transmembrane region" description="Helical" evidence="1">
    <location>
        <begin position="23"/>
        <end position="43"/>
    </location>
</feature>
<reference evidence="2" key="1">
    <citation type="submission" date="2024-07" db="EMBL/GenBank/DDBJ databases">
        <authorList>
            <person name="Yu S.T."/>
        </authorList>
    </citation>
    <scope>NUCLEOTIDE SEQUENCE</scope>
    <source>
        <strain evidence="2">R21</strain>
    </source>
</reference>
<accession>A0AB39PBU5</accession>
<keyword evidence="1" id="KW-0472">Membrane</keyword>
<sequence length="63" mass="6283">MGDDVIGKGPSVPSKRWLVWGKAALYALGAVLVVVAEVLYAVLISSSKSSSGSSGGDDGGDDS</sequence>
<dbReference type="RefSeq" id="WP_369234894.1">
    <property type="nucleotide sequence ID" value="NZ_CP163435.1"/>
</dbReference>
<dbReference type="AlphaFoldDB" id="A0AB39PBU5"/>
<keyword evidence="1" id="KW-0812">Transmembrane</keyword>
<evidence type="ECO:0000256" key="1">
    <source>
        <dbReference type="SAM" id="Phobius"/>
    </source>
</evidence>
<gene>
    <name evidence="2" type="ORF">AB5J56_24305</name>
</gene>
<protein>
    <submittedName>
        <fullName evidence="2">Uncharacterized protein</fullName>
    </submittedName>
</protein>
<dbReference type="EMBL" id="CP163435">
    <property type="protein sequence ID" value="XDQ27626.1"/>
    <property type="molecule type" value="Genomic_DNA"/>
</dbReference>
<keyword evidence="1" id="KW-1133">Transmembrane helix</keyword>
<proteinExistence type="predicted"/>
<evidence type="ECO:0000313" key="2">
    <source>
        <dbReference type="EMBL" id="XDQ27626.1"/>
    </source>
</evidence>
<organism evidence="2">
    <name type="scientific">Streptomyces sp. R21</name>
    <dbReference type="NCBI Taxonomy" id="3238627"/>
    <lineage>
        <taxon>Bacteria</taxon>
        <taxon>Bacillati</taxon>
        <taxon>Actinomycetota</taxon>
        <taxon>Actinomycetes</taxon>
        <taxon>Kitasatosporales</taxon>
        <taxon>Streptomycetaceae</taxon>
        <taxon>Streptomyces</taxon>
    </lineage>
</organism>
<name>A0AB39PBU5_9ACTN</name>